<evidence type="ECO:0000256" key="3">
    <source>
        <dbReference type="ARBA" id="ARBA00022553"/>
    </source>
</evidence>
<evidence type="ECO:0000256" key="8">
    <source>
        <dbReference type="ARBA" id="ARBA00023012"/>
    </source>
</evidence>
<dbReference type="InterPro" id="IPR019734">
    <property type="entry name" value="TPR_rpt"/>
</dbReference>
<comment type="caution">
    <text evidence="17">The sequence shown here is derived from an EMBL/GenBank/DDBJ whole genome shotgun (WGS) entry which is preliminary data.</text>
</comment>
<evidence type="ECO:0000256" key="5">
    <source>
        <dbReference type="ARBA" id="ARBA00022741"/>
    </source>
</evidence>
<dbReference type="SMART" id="SM00028">
    <property type="entry name" value="TPR"/>
    <property type="match status" value="8"/>
</dbReference>
<dbReference type="InterPro" id="IPR018060">
    <property type="entry name" value="HTH_AraC"/>
</dbReference>
<dbReference type="Gene3D" id="3.40.50.2300">
    <property type="match status" value="1"/>
</dbReference>
<dbReference type="InterPro" id="IPR011990">
    <property type="entry name" value="TPR-like_helical_dom_sf"/>
</dbReference>
<dbReference type="SUPFAM" id="SSF47384">
    <property type="entry name" value="Homodimeric domain of signal transducing histidine kinase"/>
    <property type="match status" value="1"/>
</dbReference>
<dbReference type="SUPFAM" id="SSF46689">
    <property type="entry name" value="Homeodomain-like"/>
    <property type="match status" value="1"/>
</dbReference>
<keyword evidence="8" id="KW-0902">Two-component regulatory system</keyword>
<organism evidence="17 18">
    <name type="scientific">Arenibacter echinorum</name>
    <dbReference type="NCBI Taxonomy" id="440515"/>
    <lineage>
        <taxon>Bacteria</taxon>
        <taxon>Pseudomonadati</taxon>
        <taxon>Bacteroidota</taxon>
        <taxon>Flavobacteriia</taxon>
        <taxon>Flavobacteriales</taxon>
        <taxon>Flavobacteriaceae</taxon>
        <taxon>Arenibacter</taxon>
    </lineage>
</organism>
<dbReference type="SUPFAM" id="SSF48452">
    <property type="entry name" value="TPR-like"/>
    <property type="match status" value="2"/>
</dbReference>
<keyword evidence="12" id="KW-0802">TPR repeat</keyword>
<dbReference type="FunFam" id="3.30.565.10:FF:000037">
    <property type="entry name" value="Hybrid sensor histidine kinase/response regulator"/>
    <property type="match status" value="1"/>
</dbReference>
<dbReference type="InterPro" id="IPR009057">
    <property type="entry name" value="Homeodomain-like_sf"/>
</dbReference>
<feature type="domain" description="Response regulatory" evidence="16">
    <location>
        <begin position="741"/>
        <end position="856"/>
    </location>
</feature>
<name>A0A327R3M0_9FLAO</name>
<evidence type="ECO:0000259" key="14">
    <source>
        <dbReference type="PROSITE" id="PS01124"/>
    </source>
</evidence>
<dbReference type="AlphaFoldDB" id="A0A327R3M0"/>
<dbReference type="GO" id="GO:0003700">
    <property type="term" value="F:DNA-binding transcription factor activity"/>
    <property type="evidence" value="ECO:0007669"/>
    <property type="project" value="InterPro"/>
</dbReference>
<dbReference type="InterPro" id="IPR003594">
    <property type="entry name" value="HATPase_dom"/>
</dbReference>
<dbReference type="InterPro" id="IPR036890">
    <property type="entry name" value="HATPase_C_sf"/>
</dbReference>
<feature type="domain" description="HTH araC/xylS-type" evidence="14">
    <location>
        <begin position="888"/>
        <end position="986"/>
    </location>
</feature>
<dbReference type="SMART" id="SM00387">
    <property type="entry name" value="HATPase_c"/>
    <property type="match status" value="1"/>
</dbReference>
<dbReference type="CDD" id="cd00082">
    <property type="entry name" value="HisKA"/>
    <property type="match status" value="1"/>
</dbReference>
<dbReference type="PRINTS" id="PR00344">
    <property type="entry name" value="BCTRLSENSOR"/>
</dbReference>
<protein>
    <recommendedName>
        <fullName evidence="2">histidine kinase</fullName>
        <ecNumber evidence="2">2.7.13.3</ecNumber>
    </recommendedName>
</protein>
<evidence type="ECO:0000256" key="6">
    <source>
        <dbReference type="ARBA" id="ARBA00022777"/>
    </source>
</evidence>
<dbReference type="SMART" id="SM00342">
    <property type="entry name" value="HTH_ARAC"/>
    <property type="match status" value="1"/>
</dbReference>
<dbReference type="SUPFAM" id="SSF52172">
    <property type="entry name" value="CheY-like"/>
    <property type="match status" value="1"/>
</dbReference>
<evidence type="ECO:0000256" key="7">
    <source>
        <dbReference type="ARBA" id="ARBA00022840"/>
    </source>
</evidence>
<evidence type="ECO:0000313" key="17">
    <source>
        <dbReference type="EMBL" id="RAJ10384.1"/>
    </source>
</evidence>
<dbReference type="PROSITE" id="PS50293">
    <property type="entry name" value="TPR_REGION"/>
    <property type="match status" value="1"/>
</dbReference>
<keyword evidence="13" id="KW-0175">Coiled coil</keyword>
<dbReference type="PANTHER" id="PTHR43547">
    <property type="entry name" value="TWO-COMPONENT HISTIDINE KINASE"/>
    <property type="match status" value="1"/>
</dbReference>
<dbReference type="GO" id="GO:0000155">
    <property type="term" value="F:phosphorelay sensor kinase activity"/>
    <property type="evidence" value="ECO:0007669"/>
    <property type="project" value="InterPro"/>
</dbReference>
<evidence type="ECO:0000256" key="13">
    <source>
        <dbReference type="SAM" id="Coils"/>
    </source>
</evidence>
<keyword evidence="4" id="KW-0808">Transferase</keyword>
<dbReference type="Gene3D" id="1.10.287.130">
    <property type="match status" value="1"/>
</dbReference>
<evidence type="ECO:0000256" key="12">
    <source>
        <dbReference type="PROSITE-ProRule" id="PRU00339"/>
    </source>
</evidence>
<feature type="repeat" description="TPR" evidence="12">
    <location>
        <begin position="157"/>
        <end position="190"/>
    </location>
</feature>
<comment type="catalytic activity">
    <reaction evidence="1">
        <text>ATP + protein L-histidine = ADP + protein N-phospho-L-histidine.</text>
        <dbReference type="EC" id="2.7.13.3"/>
    </reaction>
</comment>
<dbReference type="Pfam" id="PF02518">
    <property type="entry name" value="HATPase_c"/>
    <property type="match status" value="1"/>
</dbReference>
<evidence type="ECO:0000259" key="16">
    <source>
        <dbReference type="PROSITE" id="PS50110"/>
    </source>
</evidence>
<dbReference type="InterPro" id="IPR004358">
    <property type="entry name" value="Sig_transdc_His_kin-like_C"/>
</dbReference>
<gene>
    <name evidence="17" type="ORF">LV92_03134</name>
</gene>
<dbReference type="Gene3D" id="1.25.40.10">
    <property type="entry name" value="Tetratricopeptide repeat domain"/>
    <property type="match status" value="2"/>
</dbReference>
<dbReference type="PROSITE" id="PS50005">
    <property type="entry name" value="TPR"/>
    <property type="match status" value="3"/>
</dbReference>
<dbReference type="OrthoDB" id="1522078at2"/>
<dbReference type="SMART" id="SM00388">
    <property type="entry name" value="HisKA"/>
    <property type="match status" value="1"/>
</dbReference>
<evidence type="ECO:0000256" key="11">
    <source>
        <dbReference type="PROSITE-ProRule" id="PRU00169"/>
    </source>
</evidence>
<dbReference type="SMART" id="SM00448">
    <property type="entry name" value="REC"/>
    <property type="match status" value="1"/>
</dbReference>
<dbReference type="Gene3D" id="3.30.565.10">
    <property type="entry name" value="Histidine kinase-like ATPase, C-terminal domain"/>
    <property type="match status" value="1"/>
</dbReference>
<dbReference type="GO" id="GO:0005524">
    <property type="term" value="F:ATP binding"/>
    <property type="evidence" value="ECO:0007669"/>
    <property type="project" value="UniProtKB-KW"/>
</dbReference>
<dbReference type="Gene3D" id="1.10.10.60">
    <property type="entry name" value="Homeodomain-like"/>
    <property type="match status" value="1"/>
</dbReference>
<feature type="coiled-coil region" evidence="13">
    <location>
        <begin position="391"/>
        <end position="418"/>
    </location>
</feature>
<keyword evidence="5" id="KW-0547">Nucleotide-binding</keyword>
<dbReference type="EC" id="2.7.13.3" evidence="2"/>
<dbReference type="InterPro" id="IPR036097">
    <property type="entry name" value="HisK_dim/P_sf"/>
</dbReference>
<dbReference type="Pfam" id="PF13374">
    <property type="entry name" value="TPR_10"/>
    <property type="match status" value="1"/>
</dbReference>
<dbReference type="InterPro" id="IPR003661">
    <property type="entry name" value="HisK_dim/P_dom"/>
</dbReference>
<keyword evidence="7" id="KW-0067">ATP-binding</keyword>
<dbReference type="InterPro" id="IPR001789">
    <property type="entry name" value="Sig_transdc_resp-reg_receiver"/>
</dbReference>
<keyword evidence="6 17" id="KW-0418">Kinase</keyword>
<evidence type="ECO:0000313" key="18">
    <source>
        <dbReference type="Proteomes" id="UP000249696"/>
    </source>
</evidence>
<accession>A0A327R3M0</accession>
<evidence type="ECO:0000259" key="15">
    <source>
        <dbReference type="PROSITE" id="PS50109"/>
    </source>
</evidence>
<dbReference type="PROSITE" id="PS50110">
    <property type="entry name" value="RESPONSE_REGULATORY"/>
    <property type="match status" value="1"/>
</dbReference>
<feature type="repeat" description="TPR" evidence="12">
    <location>
        <begin position="237"/>
        <end position="270"/>
    </location>
</feature>
<dbReference type="Pfam" id="PF00072">
    <property type="entry name" value="Response_reg"/>
    <property type="match status" value="1"/>
</dbReference>
<keyword evidence="9" id="KW-0805">Transcription regulation</keyword>
<dbReference type="CDD" id="cd17574">
    <property type="entry name" value="REC_OmpR"/>
    <property type="match status" value="1"/>
</dbReference>
<dbReference type="SUPFAM" id="SSF55874">
    <property type="entry name" value="ATPase domain of HSP90 chaperone/DNA topoisomerase II/histidine kinase"/>
    <property type="match status" value="1"/>
</dbReference>
<dbReference type="Pfam" id="PF00512">
    <property type="entry name" value="HisKA"/>
    <property type="match status" value="1"/>
</dbReference>
<dbReference type="Pfam" id="PF13424">
    <property type="entry name" value="TPR_12"/>
    <property type="match status" value="2"/>
</dbReference>
<feature type="domain" description="Histidine kinase" evidence="15">
    <location>
        <begin position="476"/>
        <end position="697"/>
    </location>
</feature>
<evidence type="ECO:0000256" key="2">
    <source>
        <dbReference type="ARBA" id="ARBA00012438"/>
    </source>
</evidence>
<evidence type="ECO:0000256" key="4">
    <source>
        <dbReference type="ARBA" id="ARBA00022679"/>
    </source>
</evidence>
<dbReference type="PROSITE" id="PS50109">
    <property type="entry name" value="HIS_KIN"/>
    <property type="match status" value="1"/>
</dbReference>
<dbReference type="FunFam" id="1.10.287.130:FF:000045">
    <property type="entry name" value="Two-component system sensor histidine kinase/response regulator"/>
    <property type="match status" value="1"/>
</dbReference>
<evidence type="ECO:0000256" key="1">
    <source>
        <dbReference type="ARBA" id="ARBA00000085"/>
    </source>
</evidence>
<evidence type="ECO:0000256" key="10">
    <source>
        <dbReference type="ARBA" id="ARBA00023163"/>
    </source>
</evidence>
<dbReference type="GO" id="GO:0043565">
    <property type="term" value="F:sequence-specific DNA binding"/>
    <property type="evidence" value="ECO:0007669"/>
    <property type="project" value="InterPro"/>
</dbReference>
<proteinExistence type="predicted"/>
<dbReference type="Proteomes" id="UP000249696">
    <property type="component" value="Unassembled WGS sequence"/>
</dbReference>
<dbReference type="PANTHER" id="PTHR43547:SF2">
    <property type="entry name" value="HYBRID SIGNAL TRANSDUCTION HISTIDINE KINASE C"/>
    <property type="match status" value="1"/>
</dbReference>
<keyword evidence="10" id="KW-0804">Transcription</keyword>
<feature type="modified residue" description="4-aspartylphosphate" evidence="11">
    <location>
        <position position="789"/>
    </location>
</feature>
<evidence type="ECO:0000256" key="9">
    <source>
        <dbReference type="ARBA" id="ARBA00023015"/>
    </source>
</evidence>
<feature type="repeat" description="TPR" evidence="12">
    <location>
        <begin position="197"/>
        <end position="230"/>
    </location>
</feature>
<keyword evidence="3 11" id="KW-0597">Phosphoprotein</keyword>
<dbReference type="InterPro" id="IPR011006">
    <property type="entry name" value="CheY-like_superfamily"/>
</dbReference>
<dbReference type="EMBL" id="QLLN01000005">
    <property type="protein sequence ID" value="RAJ10384.1"/>
    <property type="molecule type" value="Genomic_DNA"/>
</dbReference>
<dbReference type="RefSeq" id="WP_111624491.1">
    <property type="nucleotide sequence ID" value="NZ_QLLN01000005.1"/>
</dbReference>
<dbReference type="PROSITE" id="PS01124">
    <property type="entry name" value="HTH_ARAC_FAMILY_2"/>
    <property type="match status" value="1"/>
</dbReference>
<sequence length="986" mass="112073">MRHLFILLVIMNYGLFAQQHKIDSLNTLLVISQGNPKVDIFLELVEQYDYLNDGKAITCAKQANNLAKQLSYKEGEIRSYYELGRLINSKGEKNNALIYYQKGMGLAREINDQSLIALGYKLMSGYYEQENNLPKAVEYIDLSLAIYTDLDQKNGMASCFHFFGVFYYRLAEYDRALAYYFKALEIRETLYDYREMSVVYTNIGNIYLLTSKLEKAKEYFLKSLTLSLDIDDRKGVMNSLLRLGVANQKMGKYDKAIEYYSEALISAKELNFKLVEAILMGNLGSTLRSQGKFSESLTYLFAALKIKKDLENKPSAAHTFNDISETYFAMGRPLEAKKYAMEAIAISDGVDINQQRVGYMLLAQSVQSLGDLINAYNYLEQSYKLKDSIYTLKAKAKIDELEIQYETSKNEKEILLLKEQRQTADYTRKTYLAGGVLTSVILLLMFNQQRLKTNKNRLLLEKEQEVDQMKSKFFANISHEFRTPLTLILGPIETMLCETDDQKVKYSLKVMKKNANRLLKLINQLLDLSKLEAGKFKLKVAEMDIIPIVRGVAMAFHSLAELKKIDLQINSDSNHLKVFVDREKLEMMLVNLLSNAFKFTPQNGTVKVLVDTNAANSRASFYTITVSDTGVGIPEKDLAQIFNRFYQSTNDQENGYDGTGIGLALTKELVDLHQGAIKVASQVGFGTDFTIEMPVGKEHFKAAEVMSMVPLLNQEHETMINTLTEIDFPDDDGAVDRSKPLLLLVEDNIDVMNYLKDIFQWEYQILQAQDGQQGIEMALEHVPDMIISDVMMPKKDGYVVCKTLKQDEKTSHIPIILLTAKASLEDKMEGLETHADDYVTKPFAPKELLLKVDNLISSREKLREKYKREAVLKPSDIAVNSVDEAFLERIIKVVEANMGDELFGVEPLALAIGMSRSQLHRKLKALLGQAPTQFIRTFRLQRAHDLLKQNAATASEIAYQVGFSSPSYFSKCFHEQFGHTPSEIQK</sequence>
<keyword evidence="18" id="KW-1185">Reference proteome</keyword>
<reference evidence="17 18" key="1">
    <citation type="submission" date="2018-06" db="EMBL/GenBank/DDBJ databases">
        <title>Genomic Encyclopedia of Archaeal and Bacterial Type Strains, Phase II (KMG-II): from individual species to whole genera.</title>
        <authorList>
            <person name="Goeker M."/>
        </authorList>
    </citation>
    <scope>NUCLEOTIDE SEQUENCE [LARGE SCALE GENOMIC DNA]</scope>
    <source>
        <strain evidence="17 18">DSM 23522</strain>
    </source>
</reference>
<dbReference type="Pfam" id="PF12833">
    <property type="entry name" value="HTH_18"/>
    <property type="match status" value="1"/>
</dbReference>
<dbReference type="InterPro" id="IPR005467">
    <property type="entry name" value="His_kinase_dom"/>
</dbReference>